<dbReference type="Proteomes" id="UP000828251">
    <property type="component" value="Unassembled WGS sequence"/>
</dbReference>
<protein>
    <submittedName>
        <fullName evidence="1">Uncharacterized protein</fullName>
    </submittedName>
</protein>
<organism evidence="1 2">
    <name type="scientific">Gossypium stocksii</name>
    <dbReference type="NCBI Taxonomy" id="47602"/>
    <lineage>
        <taxon>Eukaryota</taxon>
        <taxon>Viridiplantae</taxon>
        <taxon>Streptophyta</taxon>
        <taxon>Embryophyta</taxon>
        <taxon>Tracheophyta</taxon>
        <taxon>Spermatophyta</taxon>
        <taxon>Magnoliopsida</taxon>
        <taxon>eudicotyledons</taxon>
        <taxon>Gunneridae</taxon>
        <taxon>Pentapetalae</taxon>
        <taxon>rosids</taxon>
        <taxon>malvids</taxon>
        <taxon>Malvales</taxon>
        <taxon>Malvaceae</taxon>
        <taxon>Malvoideae</taxon>
        <taxon>Gossypium</taxon>
    </lineage>
</organism>
<proteinExistence type="predicted"/>
<dbReference type="AlphaFoldDB" id="A0A9D3UQG0"/>
<reference evidence="1 2" key="1">
    <citation type="journal article" date="2021" name="Plant Biotechnol. J.">
        <title>Multi-omics assisted identification of the key and species-specific regulatory components of drought-tolerant mechanisms in Gossypium stocksii.</title>
        <authorList>
            <person name="Yu D."/>
            <person name="Ke L."/>
            <person name="Zhang D."/>
            <person name="Wu Y."/>
            <person name="Sun Y."/>
            <person name="Mei J."/>
            <person name="Sun J."/>
            <person name="Sun Y."/>
        </authorList>
    </citation>
    <scope>NUCLEOTIDE SEQUENCE [LARGE SCALE GENOMIC DNA]</scope>
    <source>
        <strain evidence="2">cv. E1</strain>
        <tissue evidence="1">Leaf</tissue>
    </source>
</reference>
<evidence type="ECO:0000313" key="2">
    <source>
        <dbReference type="Proteomes" id="UP000828251"/>
    </source>
</evidence>
<comment type="caution">
    <text evidence="1">The sequence shown here is derived from an EMBL/GenBank/DDBJ whole genome shotgun (WGS) entry which is preliminary data.</text>
</comment>
<name>A0A9D3UQG0_9ROSI</name>
<gene>
    <name evidence="1" type="ORF">J1N35_033518</name>
</gene>
<sequence>MVEFNLSQIIYEEITKHVEKVHVRHLIPLPSLIFQIVQKQNHRIVRATEQLERTVVELKFSQKWLKGKHTFVAPKDQPERE</sequence>
<accession>A0A9D3UQG0</accession>
<evidence type="ECO:0000313" key="1">
    <source>
        <dbReference type="EMBL" id="KAH1055453.1"/>
    </source>
</evidence>
<dbReference type="EMBL" id="JAIQCV010000010">
    <property type="protein sequence ID" value="KAH1055453.1"/>
    <property type="molecule type" value="Genomic_DNA"/>
</dbReference>
<keyword evidence="2" id="KW-1185">Reference proteome</keyword>